<protein>
    <recommendedName>
        <fullName evidence="6">Nuclear nucleic acid-binding protein C1D</fullName>
    </recommendedName>
</protein>
<keyword evidence="6" id="KW-0963">Cytoplasm</keyword>
<dbReference type="GO" id="GO:0000178">
    <property type="term" value="C:exosome (RNase complex)"/>
    <property type="evidence" value="ECO:0007669"/>
    <property type="project" value="TreeGrafter"/>
</dbReference>
<evidence type="ECO:0000256" key="3">
    <source>
        <dbReference type="ARBA" id="ARBA00022552"/>
    </source>
</evidence>
<accession>A0A2G5DQS9</accession>
<feature type="region of interest" description="Disordered" evidence="7">
    <location>
        <begin position="128"/>
        <end position="207"/>
    </location>
</feature>
<evidence type="ECO:0000256" key="6">
    <source>
        <dbReference type="RuleBase" id="RU368003"/>
    </source>
</evidence>
<dbReference type="GO" id="GO:0010468">
    <property type="term" value="P:regulation of gene expression"/>
    <property type="evidence" value="ECO:0007669"/>
    <property type="project" value="TreeGrafter"/>
</dbReference>
<sequence length="207" mass="23117">MKESSLIPESVIEAANKSSTNAEDLNVELQNLLSIISQQPDVLSQMPPLQRAQSLLLLARASSVLVTLRLKCNGHNPTEHPVKTELERLSLYQDKLDRLTSLSKAPLRPSTTLNYQAATRFIEHSLPDLTDEQKKSMRDISRGETIRSKEHRNAKKKRKVHSEKQSVRAAAQEFLEKATQELLGANKGDIKGPLSIQTSDGEDEPMD</sequence>
<dbReference type="Proteomes" id="UP000230069">
    <property type="component" value="Unassembled WGS sequence"/>
</dbReference>
<dbReference type="OrthoDB" id="1421013at2759"/>
<keyword evidence="5 6" id="KW-0539">Nucleus</keyword>
<dbReference type="PANTHER" id="PTHR15341:SF3">
    <property type="entry name" value="NUCLEAR NUCLEIC ACID-BINDING PROTEIN C1D"/>
    <property type="match status" value="1"/>
</dbReference>
<comment type="function">
    <text evidence="6">Plays a role in the recruitment of the exosome to pre-rRNA to mediate the 3'-5' end processing of the 5.8S rRNA.</text>
</comment>
<reference evidence="8 9" key="1">
    <citation type="submission" date="2017-09" db="EMBL/GenBank/DDBJ databases">
        <title>WGS assembly of Aquilegia coerulea Goldsmith.</title>
        <authorList>
            <person name="Hodges S."/>
            <person name="Kramer E."/>
            <person name="Nordborg M."/>
            <person name="Tomkins J."/>
            <person name="Borevitz J."/>
            <person name="Derieg N."/>
            <person name="Yan J."/>
            <person name="Mihaltcheva S."/>
            <person name="Hayes R.D."/>
            <person name="Rokhsar D."/>
        </authorList>
    </citation>
    <scope>NUCLEOTIDE SEQUENCE [LARGE SCALE GENOMIC DNA]</scope>
    <source>
        <strain evidence="9">cv. Goldsmith</strain>
    </source>
</reference>
<dbReference type="GO" id="GO:0003723">
    <property type="term" value="F:RNA binding"/>
    <property type="evidence" value="ECO:0007669"/>
    <property type="project" value="UniProtKB-UniRule"/>
</dbReference>
<dbReference type="GO" id="GO:0005730">
    <property type="term" value="C:nucleolus"/>
    <property type="evidence" value="ECO:0007669"/>
    <property type="project" value="UniProtKB-SubCell"/>
</dbReference>
<dbReference type="InterPro" id="IPR007146">
    <property type="entry name" value="Sas10/Utp3/C1D"/>
</dbReference>
<keyword evidence="4 6" id="KW-0694">RNA-binding</keyword>
<dbReference type="EMBL" id="KZ305033">
    <property type="protein sequence ID" value="PIA45880.1"/>
    <property type="molecule type" value="Genomic_DNA"/>
</dbReference>
<dbReference type="GO" id="GO:0000460">
    <property type="term" value="P:maturation of 5.8S rRNA"/>
    <property type="evidence" value="ECO:0007669"/>
    <property type="project" value="TreeGrafter"/>
</dbReference>
<comment type="similarity">
    <text evidence="2 6">Belongs to the C1D family.</text>
</comment>
<keyword evidence="9" id="KW-1185">Reference proteome</keyword>
<evidence type="ECO:0000256" key="1">
    <source>
        <dbReference type="ARBA" id="ARBA00004123"/>
    </source>
</evidence>
<dbReference type="PANTHER" id="PTHR15341">
    <property type="entry name" value="SUN-COR STEROID HORMONE RECEPTOR CO-REPRESSOR"/>
    <property type="match status" value="1"/>
</dbReference>
<dbReference type="FunCoup" id="A0A2G5DQS9">
    <property type="interactions" value="1987"/>
</dbReference>
<evidence type="ECO:0000313" key="9">
    <source>
        <dbReference type="Proteomes" id="UP000230069"/>
    </source>
</evidence>
<keyword evidence="6" id="KW-0238">DNA-binding</keyword>
<feature type="compositionally biased region" description="Basic residues" evidence="7">
    <location>
        <begin position="149"/>
        <end position="161"/>
    </location>
</feature>
<evidence type="ECO:0000256" key="5">
    <source>
        <dbReference type="ARBA" id="ARBA00023242"/>
    </source>
</evidence>
<dbReference type="STRING" id="218851.A0A2G5DQS9"/>
<name>A0A2G5DQS9_AQUCA</name>
<feature type="compositionally biased region" description="Basic and acidic residues" evidence="7">
    <location>
        <begin position="128"/>
        <end position="148"/>
    </location>
</feature>
<dbReference type="GO" id="GO:0003677">
    <property type="term" value="F:DNA binding"/>
    <property type="evidence" value="ECO:0007669"/>
    <property type="project" value="UniProtKB-KW"/>
</dbReference>
<proteinExistence type="inferred from homology"/>
<comment type="subcellular location">
    <subcellularLocation>
        <location evidence="6">Cytoplasm</location>
    </subcellularLocation>
    <subcellularLocation>
        <location evidence="6">Nucleus</location>
        <location evidence="6">Nucleolus</location>
    </subcellularLocation>
    <subcellularLocation>
        <location evidence="1 6">Nucleus</location>
    </subcellularLocation>
</comment>
<evidence type="ECO:0000256" key="2">
    <source>
        <dbReference type="ARBA" id="ARBA00009154"/>
    </source>
</evidence>
<comment type="subunit">
    <text evidence="6">Monomer and homodimer.</text>
</comment>
<evidence type="ECO:0000313" key="8">
    <source>
        <dbReference type="EMBL" id="PIA45880.1"/>
    </source>
</evidence>
<dbReference type="InParanoid" id="A0A2G5DQS9"/>
<dbReference type="GO" id="GO:0005737">
    <property type="term" value="C:cytoplasm"/>
    <property type="evidence" value="ECO:0007669"/>
    <property type="project" value="UniProtKB-SubCell"/>
</dbReference>
<keyword evidence="3 6" id="KW-0698">rRNA processing</keyword>
<evidence type="ECO:0000256" key="7">
    <source>
        <dbReference type="SAM" id="MobiDB-lite"/>
    </source>
</evidence>
<organism evidence="8 9">
    <name type="scientific">Aquilegia coerulea</name>
    <name type="common">Rocky mountain columbine</name>
    <dbReference type="NCBI Taxonomy" id="218851"/>
    <lineage>
        <taxon>Eukaryota</taxon>
        <taxon>Viridiplantae</taxon>
        <taxon>Streptophyta</taxon>
        <taxon>Embryophyta</taxon>
        <taxon>Tracheophyta</taxon>
        <taxon>Spermatophyta</taxon>
        <taxon>Magnoliopsida</taxon>
        <taxon>Ranunculales</taxon>
        <taxon>Ranunculaceae</taxon>
        <taxon>Thalictroideae</taxon>
        <taxon>Aquilegia</taxon>
    </lineage>
</organism>
<gene>
    <name evidence="8" type="ORF">AQUCO_01600257v1</name>
</gene>
<dbReference type="InterPro" id="IPR011082">
    <property type="entry name" value="Exosome-assoc_fac/DNA_repair"/>
</dbReference>
<dbReference type="AlphaFoldDB" id="A0A2G5DQS9"/>
<dbReference type="Pfam" id="PF04000">
    <property type="entry name" value="Sas10_Utp3"/>
    <property type="match status" value="1"/>
</dbReference>
<evidence type="ECO:0000256" key="4">
    <source>
        <dbReference type="ARBA" id="ARBA00022884"/>
    </source>
</evidence>